<dbReference type="Pfam" id="PF01042">
    <property type="entry name" value="Ribonuc_L-PSP"/>
    <property type="match status" value="1"/>
</dbReference>
<accession>A0A1H5SYK1</accession>
<dbReference type="PANTHER" id="PTHR43857">
    <property type="entry name" value="BLR7761 PROTEIN"/>
    <property type="match status" value="1"/>
</dbReference>
<name>A0A1H5SYK1_9BACT</name>
<organism evidence="1 2">
    <name type="scientific">Bryocella elongata</name>
    <dbReference type="NCBI Taxonomy" id="863522"/>
    <lineage>
        <taxon>Bacteria</taxon>
        <taxon>Pseudomonadati</taxon>
        <taxon>Acidobacteriota</taxon>
        <taxon>Terriglobia</taxon>
        <taxon>Terriglobales</taxon>
        <taxon>Acidobacteriaceae</taxon>
        <taxon>Bryocella</taxon>
    </lineage>
</organism>
<sequence>MDTSQLPTRTNIPGASPYEPIIGFSRAVRIGNIVHVSGTGPVGAEDMAPAEQTRHILKTIEAALHQAGATFADVVRTRIYLAKTEDWEAVGRAHGEFFGSIRPAATMVGAKLLNPLWAVEIEAEAVVPEGRELPEPEKALPSPA</sequence>
<dbReference type="InterPro" id="IPR006175">
    <property type="entry name" value="YjgF/YER057c/UK114"/>
</dbReference>
<keyword evidence="2" id="KW-1185">Reference proteome</keyword>
<dbReference type="Proteomes" id="UP000236728">
    <property type="component" value="Unassembled WGS sequence"/>
</dbReference>
<evidence type="ECO:0000313" key="1">
    <source>
        <dbReference type="EMBL" id="SEF55630.1"/>
    </source>
</evidence>
<dbReference type="Gene3D" id="3.30.1330.40">
    <property type="entry name" value="RutC-like"/>
    <property type="match status" value="1"/>
</dbReference>
<protein>
    <submittedName>
        <fullName evidence="1">Enamine deaminase RidA, house cleaning of reactive enamine intermediates, YjgF/YER057c/UK114 family</fullName>
    </submittedName>
</protein>
<dbReference type="SUPFAM" id="SSF55298">
    <property type="entry name" value="YjgF-like"/>
    <property type="match status" value="1"/>
</dbReference>
<gene>
    <name evidence="1" type="ORF">SAMN05421819_0405</name>
</gene>
<evidence type="ECO:0000313" key="2">
    <source>
        <dbReference type="Proteomes" id="UP000236728"/>
    </source>
</evidence>
<dbReference type="InterPro" id="IPR035959">
    <property type="entry name" value="RutC-like_sf"/>
</dbReference>
<dbReference type="PANTHER" id="PTHR43857:SF1">
    <property type="entry name" value="YJGH FAMILY PROTEIN"/>
    <property type="match status" value="1"/>
</dbReference>
<reference evidence="1 2" key="1">
    <citation type="submission" date="2016-10" db="EMBL/GenBank/DDBJ databases">
        <authorList>
            <person name="de Groot N.N."/>
        </authorList>
    </citation>
    <scope>NUCLEOTIDE SEQUENCE [LARGE SCALE GENOMIC DNA]</scope>
    <source>
        <strain evidence="1 2">DSM 22489</strain>
    </source>
</reference>
<dbReference type="CDD" id="cd06154">
    <property type="entry name" value="YjgF_YER057c_UK114_like_6"/>
    <property type="match status" value="1"/>
</dbReference>
<dbReference type="OrthoDB" id="9799840at2"/>
<dbReference type="AlphaFoldDB" id="A0A1H5SYK1"/>
<proteinExistence type="predicted"/>
<dbReference type="RefSeq" id="WP_103931346.1">
    <property type="nucleotide sequence ID" value="NZ_FNVA01000001.1"/>
</dbReference>
<dbReference type="EMBL" id="FNVA01000001">
    <property type="protein sequence ID" value="SEF55630.1"/>
    <property type="molecule type" value="Genomic_DNA"/>
</dbReference>